<dbReference type="NCBIfam" id="TIGR01509">
    <property type="entry name" value="HAD-SF-IA-v3"/>
    <property type="match status" value="1"/>
</dbReference>
<name>A0A239WQW0_9ACTN</name>
<dbReference type="InterPro" id="IPR023198">
    <property type="entry name" value="PGP-like_dom2"/>
</dbReference>
<comment type="similarity">
    <text evidence="2">Belongs to the HAD-like hydrolase superfamily. CbbY/CbbZ/Gph/YieH family.</text>
</comment>
<dbReference type="InterPro" id="IPR036412">
    <property type="entry name" value="HAD-like_sf"/>
</dbReference>
<reference evidence="6 7" key="1">
    <citation type="submission" date="2017-06" db="EMBL/GenBank/DDBJ databases">
        <authorList>
            <consortium name="Pathogen Informatics"/>
        </authorList>
    </citation>
    <scope>NUCLEOTIDE SEQUENCE [LARGE SCALE GENOMIC DNA]</scope>
    <source>
        <strain evidence="6 7">NCTC11865</strain>
    </source>
</reference>
<protein>
    <submittedName>
        <fullName evidence="6">Putative beta-phosphoglucomutase</fullName>
        <ecNumber evidence="6">5.4.2.6</ecNumber>
    </submittedName>
</protein>
<dbReference type="SFLD" id="SFLDS00003">
    <property type="entry name" value="Haloacid_Dehalogenase"/>
    <property type="match status" value="1"/>
</dbReference>
<dbReference type="Gene3D" id="1.10.150.240">
    <property type="entry name" value="Putative phosphatase, domain 2"/>
    <property type="match status" value="1"/>
</dbReference>
<dbReference type="SFLD" id="SFLDG01129">
    <property type="entry name" value="C1.5:_HAD__Beta-PGM__Phosphata"/>
    <property type="match status" value="1"/>
</dbReference>
<dbReference type="PANTHER" id="PTHR46193:SF18">
    <property type="entry name" value="HEXITOL PHOSPHATASE B"/>
    <property type="match status" value="1"/>
</dbReference>
<proteinExistence type="inferred from homology"/>
<evidence type="ECO:0000256" key="2">
    <source>
        <dbReference type="ARBA" id="ARBA00006171"/>
    </source>
</evidence>
<dbReference type="AlphaFoldDB" id="A0A239WQW0"/>
<dbReference type="InterPro" id="IPR006439">
    <property type="entry name" value="HAD-SF_hydro_IA"/>
</dbReference>
<evidence type="ECO:0000256" key="1">
    <source>
        <dbReference type="ARBA" id="ARBA00001946"/>
    </source>
</evidence>
<evidence type="ECO:0000256" key="4">
    <source>
        <dbReference type="ARBA" id="ARBA00022842"/>
    </source>
</evidence>
<dbReference type="PANTHER" id="PTHR46193">
    <property type="entry name" value="6-PHOSPHOGLUCONATE PHOSPHATASE"/>
    <property type="match status" value="1"/>
</dbReference>
<evidence type="ECO:0000313" key="7">
    <source>
        <dbReference type="Proteomes" id="UP000215332"/>
    </source>
</evidence>
<evidence type="ECO:0000256" key="3">
    <source>
        <dbReference type="ARBA" id="ARBA00022723"/>
    </source>
</evidence>
<dbReference type="EC" id="5.4.2.6" evidence="6"/>
<dbReference type="eggNOG" id="COG0637">
    <property type="taxonomic scope" value="Bacteria"/>
</dbReference>
<keyword evidence="5" id="KW-0119">Carbohydrate metabolism</keyword>
<dbReference type="EMBL" id="LT906441">
    <property type="protein sequence ID" value="SNV36576.1"/>
    <property type="molecule type" value="Genomic_DNA"/>
</dbReference>
<keyword evidence="4" id="KW-0460">Magnesium</keyword>
<dbReference type="InterPro" id="IPR023214">
    <property type="entry name" value="HAD_sf"/>
</dbReference>
<accession>A0A239WQW0</accession>
<gene>
    <name evidence="6" type="primary">yvdM</name>
    <name evidence="6" type="ORF">SAMEA4412665_01381</name>
</gene>
<sequence>MDLSTCQAFLLDLDGVLTPTAAIHMRAWQQMFNEVFSSHGLPADWSDADYYRHVDGRPRYDGVRAALVSRGIDVPEGTPQDSPEQRTICGFGNRKNELFLDVLHTDGIDPYPGSRRFVDDLVTRDVARAVVSSSRNATDVLAAAGLATAFNVVVDGVRARDEGLAGKPAPDTYLRAAELVDIDPASCAVVEDAVSGVRAAVAGGVGMVIGIDRGVGTDVLRGNGATLVVNDLEELLA</sequence>
<dbReference type="Pfam" id="PF00702">
    <property type="entry name" value="Hydrolase"/>
    <property type="match status" value="1"/>
</dbReference>
<comment type="cofactor">
    <cofactor evidence="1">
        <name>Mg(2+)</name>
        <dbReference type="ChEBI" id="CHEBI:18420"/>
    </cofactor>
</comment>
<keyword evidence="6" id="KW-0413">Isomerase</keyword>
<dbReference type="InterPro" id="IPR051600">
    <property type="entry name" value="Beta-PGM-like"/>
</dbReference>
<evidence type="ECO:0000256" key="5">
    <source>
        <dbReference type="ARBA" id="ARBA00023277"/>
    </source>
</evidence>
<dbReference type="KEGG" id="cgrn:4412665_01381"/>
<dbReference type="GO" id="GO:0008801">
    <property type="term" value="F:beta-phosphoglucomutase activity"/>
    <property type="evidence" value="ECO:0007669"/>
    <property type="project" value="UniProtKB-EC"/>
</dbReference>
<dbReference type="RefSeq" id="WP_021105833.1">
    <property type="nucleotide sequence ID" value="NZ_JAWFFS010000051.1"/>
</dbReference>
<dbReference type="SUPFAM" id="SSF56784">
    <property type="entry name" value="HAD-like"/>
    <property type="match status" value="1"/>
</dbReference>
<dbReference type="GO" id="GO:0046872">
    <property type="term" value="F:metal ion binding"/>
    <property type="evidence" value="ECO:0007669"/>
    <property type="project" value="UniProtKB-KW"/>
</dbReference>
<evidence type="ECO:0000313" key="6">
    <source>
        <dbReference type="EMBL" id="SNV36576.1"/>
    </source>
</evidence>
<dbReference type="Gene3D" id="3.40.50.1000">
    <property type="entry name" value="HAD superfamily/HAD-like"/>
    <property type="match status" value="1"/>
</dbReference>
<keyword evidence="3" id="KW-0479">Metal-binding</keyword>
<dbReference type="Proteomes" id="UP000215332">
    <property type="component" value="Chromosome 1"/>
</dbReference>
<organism evidence="6 7">
    <name type="scientific">Cutibacterium granulosum</name>
    <dbReference type="NCBI Taxonomy" id="33011"/>
    <lineage>
        <taxon>Bacteria</taxon>
        <taxon>Bacillati</taxon>
        <taxon>Actinomycetota</taxon>
        <taxon>Actinomycetes</taxon>
        <taxon>Propionibacteriales</taxon>
        <taxon>Propionibacteriaceae</taxon>
        <taxon>Cutibacterium</taxon>
    </lineage>
</organism>